<gene>
    <name evidence="2" type="ORF">FSB_LOCUS3130</name>
</gene>
<organism evidence="2">
    <name type="scientific">Fagus sylvatica</name>
    <name type="common">Beechnut</name>
    <dbReference type="NCBI Taxonomy" id="28930"/>
    <lineage>
        <taxon>Eukaryota</taxon>
        <taxon>Viridiplantae</taxon>
        <taxon>Streptophyta</taxon>
        <taxon>Embryophyta</taxon>
        <taxon>Tracheophyta</taxon>
        <taxon>Spermatophyta</taxon>
        <taxon>Magnoliopsida</taxon>
        <taxon>eudicotyledons</taxon>
        <taxon>Gunneridae</taxon>
        <taxon>Pentapetalae</taxon>
        <taxon>rosids</taxon>
        <taxon>fabids</taxon>
        <taxon>Fagales</taxon>
        <taxon>Fagaceae</taxon>
        <taxon>Fagus</taxon>
    </lineage>
</organism>
<dbReference type="AlphaFoldDB" id="A0A2N9EKF9"/>
<accession>A0A2N9EKF9</accession>
<protein>
    <submittedName>
        <fullName evidence="2">Uncharacterized protein</fullName>
    </submittedName>
</protein>
<evidence type="ECO:0000313" key="2">
    <source>
        <dbReference type="EMBL" id="SPC75248.1"/>
    </source>
</evidence>
<sequence length="270" mass="29405">MTHCTKPTTKDKINQTGPPATPKSITGNPTKPESVKPRATTADQTNLKKKKKKPKTQQTHFNNRKSNKPTPINTNHKKSNKYNHKFTKIKHKSCGEIERRTTKEREKLPWVRTKTIGEQKAAGGGVGDATSPLEKISQASKSEREECEEEEELLCNSGDAANRNPVGLGRGSPPGGRLGRGSPPDRQRSGTATPGGSPAVGHLQTGSLGRGSPPVRPLWPRQATGSGWGGSLRRQGVGSPSSRGSPPAVGYGRWYHCRYKSERKEKKRHS</sequence>
<feature type="compositionally biased region" description="Basic and acidic residues" evidence="1">
    <location>
        <begin position="93"/>
        <end position="109"/>
    </location>
</feature>
<feature type="compositionally biased region" description="Basic residues" evidence="1">
    <location>
        <begin position="75"/>
        <end position="92"/>
    </location>
</feature>
<name>A0A2N9EKF9_FAGSY</name>
<proteinExistence type="predicted"/>
<feature type="compositionally biased region" description="Polar residues" evidence="1">
    <location>
        <begin position="14"/>
        <end position="31"/>
    </location>
</feature>
<feature type="compositionally biased region" description="Gly residues" evidence="1">
    <location>
        <begin position="168"/>
        <end position="179"/>
    </location>
</feature>
<evidence type="ECO:0000256" key="1">
    <source>
        <dbReference type="SAM" id="MobiDB-lite"/>
    </source>
</evidence>
<dbReference type="EMBL" id="OIVN01000150">
    <property type="protein sequence ID" value="SPC75248.1"/>
    <property type="molecule type" value="Genomic_DNA"/>
</dbReference>
<feature type="region of interest" description="Disordered" evidence="1">
    <location>
        <begin position="1"/>
        <end position="252"/>
    </location>
</feature>
<reference evidence="2" key="1">
    <citation type="submission" date="2018-02" db="EMBL/GenBank/DDBJ databases">
        <authorList>
            <person name="Cohen D.B."/>
            <person name="Kent A.D."/>
        </authorList>
    </citation>
    <scope>NUCLEOTIDE SEQUENCE</scope>
</reference>
<feature type="compositionally biased region" description="Low complexity" evidence="1">
    <location>
        <begin position="233"/>
        <end position="247"/>
    </location>
</feature>